<evidence type="ECO:0000313" key="2">
    <source>
        <dbReference type="EMBL" id="BAD86033.1"/>
    </source>
</evidence>
<gene>
    <name evidence="2" type="ordered locus">TK1844</name>
</gene>
<keyword evidence="1" id="KW-0472">Membrane</keyword>
<dbReference type="Proteomes" id="UP000000536">
    <property type="component" value="Chromosome"/>
</dbReference>
<name>Q5JEK5_THEKO</name>
<dbReference type="eggNOG" id="arCOG05834">
    <property type="taxonomic scope" value="Archaea"/>
</dbReference>
<accession>Q5JEK5</accession>
<dbReference type="PATRIC" id="fig|69014.16.peg.1801"/>
<feature type="transmembrane region" description="Helical" evidence="1">
    <location>
        <begin position="6"/>
        <end position="22"/>
    </location>
</feature>
<dbReference type="PIRSF" id="PIRSF018938">
    <property type="entry name" value="UCP018938"/>
    <property type="match status" value="1"/>
</dbReference>
<dbReference type="GeneID" id="78448375"/>
<keyword evidence="1" id="KW-1133">Transmembrane helix</keyword>
<dbReference type="RefSeq" id="WP_011250795.1">
    <property type="nucleotide sequence ID" value="NC_006624.1"/>
</dbReference>
<dbReference type="InterPro" id="IPR016740">
    <property type="entry name" value="UCP018938"/>
</dbReference>
<sequence length="141" mass="15831">MIRRLYLAALFTIITYITYLGFDSRVTLVLSLALSLSILVWWMGYAYLALLGIALVYHRLGGFYGLTLLSLGIIFVESLHLTRVGASMRHYGTLTAAVIMALPLYSVAYYLSAYLPSLVNTMVAALFVVSLYLLFYLVVRR</sequence>
<reference evidence="2 3" key="1">
    <citation type="journal article" date="2005" name="Genome Res.">
        <title>Complete genome sequence of the hyperthermophilic archaeon Thermococcus kodakaraensis KOD1 and comparison with Pyrococcus genomes.</title>
        <authorList>
            <person name="Fukui T."/>
            <person name="Atomi H."/>
            <person name="Kanai T."/>
            <person name="Matsumi R."/>
            <person name="Fujiwara S."/>
            <person name="Imanaka T."/>
        </authorList>
    </citation>
    <scope>NUCLEOTIDE SEQUENCE [LARGE SCALE GENOMIC DNA]</scope>
    <source>
        <strain evidence="3">ATCC BAA-918 / JCM 12380 / KOD1</strain>
    </source>
</reference>
<dbReference type="OrthoDB" id="103686at2157"/>
<evidence type="ECO:0000313" key="3">
    <source>
        <dbReference type="Proteomes" id="UP000000536"/>
    </source>
</evidence>
<dbReference type="STRING" id="69014.TK1844"/>
<dbReference type="InParanoid" id="Q5JEK5"/>
<protein>
    <submittedName>
        <fullName evidence="2">Hypothetical membrane protein, conserved</fullName>
    </submittedName>
</protein>
<dbReference type="HOGENOM" id="CLU_151096_0_0_2"/>
<evidence type="ECO:0000256" key="1">
    <source>
        <dbReference type="SAM" id="Phobius"/>
    </source>
</evidence>
<dbReference type="EnsemblBacteria" id="BAD86033">
    <property type="protein sequence ID" value="BAD86033"/>
    <property type="gene ID" value="TK1844"/>
</dbReference>
<feature type="transmembrane region" description="Helical" evidence="1">
    <location>
        <begin position="29"/>
        <end position="57"/>
    </location>
</feature>
<feature type="transmembrane region" description="Helical" evidence="1">
    <location>
        <begin position="118"/>
        <end position="139"/>
    </location>
</feature>
<organism evidence="2 3">
    <name type="scientific">Thermococcus kodakarensis (strain ATCC BAA-918 / JCM 12380 / KOD1)</name>
    <name type="common">Pyrococcus kodakaraensis (strain KOD1)</name>
    <dbReference type="NCBI Taxonomy" id="69014"/>
    <lineage>
        <taxon>Archaea</taxon>
        <taxon>Methanobacteriati</taxon>
        <taxon>Methanobacteriota</taxon>
        <taxon>Thermococci</taxon>
        <taxon>Thermococcales</taxon>
        <taxon>Thermococcaceae</taxon>
        <taxon>Thermococcus</taxon>
    </lineage>
</organism>
<feature type="transmembrane region" description="Helical" evidence="1">
    <location>
        <begin position="94"/>
        <end position="112"/>
    </location>
</feature>
<keyword evidence="1" id="KW-0812">Transmembrane</keyword>
<dbReference type="AlphaFoldDB" id="Q5JEK5"/>
<dbReference type="EMBL" id="AP006878">
    <property type="protein sequence ID" value="BAD86033.1"/>
    <property type="molecule type" value="Genomic_DNA"/>
</dbReference>
<keyword evidence="3" id="KW-1185">Reference proteome</keyword>
<proteinExistence type="predicted"/>
<feature type="transmembrane region" description="Helical" evidence="1">
    <location>
        <begin position="63"/>
        <end position="82"/>
    </location>
</feature>
<dbReference type="KEGG" id="tko:TK1844"/>